<reference evidence="12 13" key="1">
    <citation type="submission" date="2021-02" db="EMBL/GenBank/DDBJ databases">
        <title>Niveibacterium changnyeongensis HC41.</title>
        <authorList>
            <person name="Kang M."/>
        </authorList>
    </citation>
    <scope>NUCLEOTIDE SEQUENCE [LARGE SCALE GENOMIC DNA]</scope>
    <source>
        <strain evidence="12 13">HC41</strain>
    </source>
</reference>
<evidence type="ECO:0000256" key="1">
    <source>
        <dbReference type="ARBA" id="ARBA00022475"/>
    </source>
</evidence>
<evidence type="ECO:0000256" key="6">
    <source>
        <dbReference type="ARBA" id="ARBA00022801"/>
    </source>
</evidence>
<keyword evidence="2 10" id="KW-0444">Lipid biosynthesis</keyword>
<comment type="cofactor">
    <cofactor evidence="10">
        <name>Mn(2+)</name>
        <dbReference type="ChEBI" id="CHEBI:29035"/>
    </cofactor>
    <text evidence="10">Binds 2 Mn(2+) ions per subunit in a binuclear metal center.</text>
</comment>
<feature type="binding site" evidence="10">
    <location>
        <position position="160"/>
    </location>
    <ligand>
        <name>substrate</name>
    </ligand>
</feature>
<comment type="function">
    <text evidence="10">Hydrolyzes the pyrophosphate bond of UDP-2,3-diacylglucosamine to yield 2,3-diacylglucosamine 1-phosphate (lipid X) and UMP by catalyzing the attack of water at the alpha-P atom. Involved in the biosynthesis of lipid A, a phosphorylated glycolipid that anchors the lipopolysaccharide to the outer membrane of the cell.</text>
</comment>
<proteinExistence type="inferred from homology"/>
<keyword evidence="13" id="KW-1185">Reference proteome</keyword>
<keyword evidence="7 10" id="KW-0443">Lipid metabolism</keyword>
<accession>A0ABX7M3X1</accession>
<dbReference type="NCBIfam" id="TIGR01854">
    <property type="entry name" value="lipid_A_lpxH"/>
    <property type="match status" value="1"/>
</dbReference>
<feature type="binding site" evidence="10">
    <location>
        <begin position="79"/>
        <end position="80"/>
    </location>
    <ligand>
        <name>substrate</name>
    </ligand>
</feature>
<dbReference type="CDD" id="cd07398">
    <property type="entry name" value="MPP_YbbF-LpxH"/>
    <property type="match status" value="1"/>
</dbReference>
<dbReference type="SUPFAM" id="SSF56300">
    <property type="entry name" value="Metallo-dependent phosphatases"/>
    <property type="match status" value="1"/>
</dbReference>
<evidence type="ECO:0000313" key="13">
    <source>
        <dbReference type="Proteomes" id="UP000663570"/>
    </source>
</evidence>
<evidence type="ECO:0000256" key="2">
    <source>
        <dbReference type="ARBA" id="ARBA00022516"/>
    </source>
</evidence>
<dbReference type="RefSeq" id="WP_206252948.1">
    <property type="nucleotide sequence ID" value="NZ_CP071060.1"/>
</dbReference>
<feature type="binding site" evidence="10">
    <location>
        <position position="9"/>
    </location>
    <ligand>
        <name>Mn(2+)</name>
        <dbReference type="ChEBI" id="CHEBI:29035"/>
        <label>1</label>
    </ligand>
</feature>
<evidence type="ECO:0000256" key="5">
    <source>
        <dbReference type="ARBA" id="ARBA00022723"/>
    </source>
</evidence>
<evidence type="ECO:0000256" key="7">
    <source>
        <dbReference type="ARBA" id="ARBA00023098"/>
    </source>
</evidence>
<feature type="binding site" evidence="10">
    <location>
        <position position="195"/>
    </location>
    <ligand>
        <name>Mn(2+)</name>
        <dbReference type="ChEBI" id="CHEBI:29035"/>
        <label>2</label>
    </ligand>
</feature>
<feature type="binding site" evidence="10">
    <location>
        <position position="79"/>
    </location>
    <ligand>
        <name>Mn(2+)</name>
        <dbReference type="ChEBI" id="CHEBI:29035"/>
        <label>2</label>
    </ligand>
</feature>
<comment type="similarity">
    <text evidence="10">Belongs to the LpxH family.</text>
</comment>
<evidence type="ECO:0000256" key="10">
    <source>
        <dbReference type="HAMAP-Rule" id="MF_00575"/>
    </source>
</evidence>
<evidence type="ECO:0000259" key="11">
    <source>
        <dbReference type="Pfam" id="PF00149"/>
    </source>
</evidence>
<feature type="binding site" evidence="10">
    <location>
        <position position="197"/>
    </location>
    <ligand>
        <name>Mn(2+)</name>
        <dbReference type="ChEBI" id="CHEBI:29035"/>
        <label>1</label>
    </ligand>
</feature>
<dbReference type="InterPro" id="IPR043461">
    <property type="entry name" value="LpxH-like"/>
</dbReference>
<sequence>MIHFISDLHLSPKHPQVAAAFLRYIGGPARGIDALYILGDLFDAWPGDDALVDPAARGIAQALAALAGSGTKIYIMQGNRDFMLDRGFAEAAGATLIEEPYALSLGDTRYFLMHGDALCTDDVAYQQFRAMVRNPQWRAAVLAKTLEERLALAAEIRMKSEHAKQDKDIEIMDVNLGAVETAIRAAGQIDLIHGHTHRPACHTHVVDGKTCKRWVLHDWHDKAEWLEWTPEHGLAFRSC</sequence>
<keyword evidence="1 10" id="KW-1003">Cell membrane</keyword>
<comment type="subcellular location">
    <subcellularLocation>
        <location evidence="10">Cell inner membrane</location>
        <topology evidence="10">Peripheral membrane protein</topology>
        <orientation evidence="10">Cytoplasmic side</orientation>
    </subcellularLocation>
</comment>
<feature type="binding site" evidence="10">
    <location>
        <position position="122"/>
    </location>
    <ligand>
        <name>substrate</name>
    </ligand>
</feature>
<dbReference type="EC" id="3.6.1.54" evidence="10"/>
<feature type="binding site" evidence="10">
    <location>
        <position position="40"/>
    </location>
    <ligand>
        <name>Mn(2+)</name>
        <dbReference type="ChEBI" id="CHEBI:29035"/>
        <label>2</label>
    </ligand>
</feature>
<keyword evidence="6 10" id="KW-0378">Hydrolase</keyword>
<feature type="binding site" evidence="10">
    <location>
        <position position="114"/>
    </location>
    <ligand>
        <name>Mn(2+)</name>
        <dbReference type="ChEBI" id="CHEBI:29035"/>
        <label>2</label>
    </ligand>
</feature>
<evidence type="ECO:0000313" key="12">
    <source>
        <dbReference type="EMBL" id="QSI75409.1"/>
    </source>
</evidence>
<dbReference type="Pfam" id="PF00149">
    <property type="entry name" value="Metallophos"/>
    <property type="match status" value="1"/>
</dbReference>
<keyword evidence="3 10" id="KW-0997">Cell inner membrane</keyword>
<dbReference type="Proteomes" id="UP000663570">
    <property type="component" value="Chromosome"/>
</dbReference>
<dbReference type="HAMAP" id="MF_00575">
    <property type="entry name" value="LpxH"/>
    <property type="match status" value="1"/>
</dbReference>
<organism evidence="12 13">
    <name type="scientific">Niveibacterium microcysteis</name>
    <dbReference type="NCBI Taxonomy" id="2811415"/>
    <lineage>
        <taxon>Bacteria</taxon>
        <taxon>Pseudomonadati</taxon>
        <taxon>Pseudomonadota</taxon>
        <taxon>Betaproteobacteria</taxon>
        <taxon>Rhodocyclales</taxon>
        <taxon>Rhodocyclaceae</taxon>
        <taxon>Niveibacterium</taxon>
    </lineage>
</organism>
<gene>
    <name evidence="10" type="primary">lpxH</name>
    <name evidence="12" type="ORF">JY500_12910</name>
</gene>
<name>A0ABX7M3X1_9RHOO</name>
<evidence type="ECO:0000256" key="4">
    <source>
        <dbReference type="ARBA" id="ARBA00022556"/>
    </source>
</evidence>
<feature type="binding site" evidence="10">
    <location>
        <position position="195"/>
    </location>
    <ligand>
        <name>substrate</name>
    </ligand>
</feature>
<protein>
    <recommendedName>
        <fullName evidence="10">UDP-2,3-diacylglucosamine hydrolase</fullName>
        <ecNumber evidence="10">3.6.1.54</ecNumber>
    </recommendedName>
    <alternativeName>
        <fullName evidence="10">UDP-2,3-diacylglucosamine diphosphatase</fullName>
    </alternativeName>
</protein>
<evidence type="ECO:0000256" key="8">
    <source>
        <dbReference type="ARBA" id="ARBA00023136"/>
    </source>
</evidence>
<keyword evidence="8 10" id="KW-0472">Membrane</keyword>
<dbReference type="GO" id="GO:0016787">
    <property type="term" value="F:hydrolase activity"/>
    <property type="evidence" value="ECO:0007669"/>
    <property type="project" value="UniProtKB-KW"/>
</dbReference>
<dbReference type="NCBIfam" id="NF003743">
    <property type="entry name" value="PRK05340.1"/>
    <property type="match status" value="1"/>
</dbReference>
<feature type="binding site" evidence="10">
    <location>
        <position position="167"/>
    </location>
    <ligand>
        <name>substrate</name>
    </ligand>
</feature>
<feature type="binding site" evidence="10">
    <location>
        <position position="164"/>
    </location>
    <ligand>
        <name>substrate</name>
    </ligand>
</feature>
<dbReference type="InterPro" id="IPR029052">
    <property type="entry name" value="Metallo-depent_PP-like"/>
</dbReference>
<evidence type="ECO:0000256" key="3">
    <source>
        <dbReference type="ARBA" id="ARBA00022519"/>
    </source>
</evidence>
<feature type="binding site" evidence="10">
    <location>
        <position position="40"/>
    </location>
    <ligand>
        <name>Mn(2+)</name>
        <dbReference type="ChEBI" id="CHEBI:29035"/>
        <label>1</label>
    </ligand>
</feature>
<keyword evidence="9 10" id="KW-0464">Manganese</keyword>
<dbReference type="PANTHER" id="PTHR34990">
    <property type="entry name" value="UDP-2,3-DIACYLGLUCOSAMINE HYDROLASE-RELATED"/>
    <property type="match status" value="1"/>
</dbReference>
<dbReference type="PANTHER" id="PTHR34990:SF1">
    <property type="entry name" value="UDP-2,3-DIACYLGLUCOSAMINE HYDROLASE"/>
    <property type="match status" value="1"/>
</dbReference>
<keyword evidence="4 10" id="KW-0441">Lipid A biosynthesis</keyword>
<feature type="binding site" evidence="10">
    <location>
        <position position="7"/>
    </location>
    <ligand>
        <name>Mn(2+)</name>
        <dbReference type="ChEBI" id="CHEBI:29035"/>
        <label>1</label>
    </ligand>
</feature>
<feature type="domain" description="Calcineurin-like phosphoesterase" evidence="11">
    <location>
        <begin position="2"/>
        <end position="199"/>
    </location>
</feature>
<dbReference type="InterPro" id="IPR010138">
    <property type="entry name" value="UDP-diacylglucosamine_Hdrlase"/>
</dbReference>
<evidence type="ECO:0000256" key="9">
    <source>
        <dbReference type="ARBA" id="ARBA00023211"/>
    </source>
</evidence>
<dbReference type="InterPro" id="IPR004843">
    <property type="entry name" value="Calcineurin-like_PHP"/>
</dbReference>
<keyword evidence="5 10" id="KW-0479">Metal-binding</keyword>
<comment type="pathway">
    <text evidence="10">Glycolipid biosynthesis; lipid IV(A) biosynthesis; lipid IV(A) from (3R)-3-hydroxytetradecanoyl-[acyl-carrier-protein] and UDP-N-acetyl-alpha-D-glucosamine: step 4/6.</text>
</comment>
<dbReference type="EMBL" id="CP071060">
    <property type="protein sequence ID" value="QSI75409.1"/>
    <property type="molecule type" value="Genomic_DNA"/>
</dbReference>
<dbReference type="Gene3D" id="3.60.21.10">
    <property type="match status" value="1"/>
</dbReference>
<comment type="catalytic activity">
    <reaction evidence="10">
        <text>UDP-2-N,3-O-bis[(3R)-3-hydroxytetradecanoyl]-alpha-D-glucosamine + H2O = 2-N,3-O-bis[(3R)-3-hydroxytetradecanoyl]-alpha-D-glucosaminyl 1-phosphate + UMP + 2 H(+)</text>
        <dbReference type="Rhea" id="RHEA:25213"/>
        <dbReference type="ChEBI" id="CHEBI:15377"/>
        <dbReference type="ChEBI" id="CHEBI:15378"/>
        <dbReference type="ChEBI" id="CHEBI:57865"/>
        <dbReference type="ChEBI" id="CHEBI:57957"/>
        <dbReference type="ChEBI" id="CHEBI:78847"/>
        <dbReference type="EC" id="3.6.1.54"/>
    </reaction>
</comment>